<proteinExistence type="predicted"/>
<dbReference type="Gene3D" id="3.40.109.10">
    <property type="entry name" value="NADH Oxidase"/>
    <property type="match status" value="1"/>
</dbReference>
<dbReference type="AlphaFoldDB" id="A0A5C6DTY2"/>
<organism evidence="1 2">
    <name type="scientific">Novipirellula artificiosorum</name>
    <dbReference type="NCBI Taxonomy" id="2528016"/>
    <lineage>
        <taxon>Bacteria</taxon>
        <taxon>Pseudomonadati</taxon>
        <taxon>Planctomycetota</taxon>
        <taxon>Planctomycetia</taxon>
        <taxon>Pirellulales</taxon>
        <taxon>Pirellulaceae</taxon>
        <taxon>Novipirellula</taxon>
    </lineage>
</organism>
<evidence type="ECO:0000313" key="1">
    <source>
        <dbReference type="EMBL" id="TWU39745.1"/>
    </source>
</evidence>
<dbReference type="InterPro" id="IPR000415">
    <property type="entry name" value="Nitroreductase-like"/>
</dbReference>
<dbReference type="SUPFAM" id="SSF55469">
    <property type="entry name" value="FMN-dependent nitroreductase-like"/>
    <property type="match status" value="2"/>
</dbReference>
<comment type="caution">
    <text evidence="1">The sequence shown here is derived from an EMBL/GenBank/DDBJ whole genome shotgun (WGS) entry which is preliminary data.</text>
</comment>
<dbReference type="EMBL" id="SJPV01000003">
    <property type="protein sequence ID" value="TWU39745.1"/>
    <property type="molecule type" value="Genomic_DNA"/>
</dbReference>
<evidence type="ECO:0008006" key="3">
    <source>
        <dbReference type="Google" id="ProtNLM"/>
    </source>
</evidence>
<evidence type="ECO:0000313" key="2">
    <source>
        <dbReference type="Proteomes" id="UP000319143"/>
    </source>
</evidence>
<keyword evidence="2" id="KW-1185">Reference proteome</keyword>
<reference evidence="1 2" key="1">
    <citation type="submission" date="2019-02" db="EMBL/GenBank/DDBJ databases">
        <title>Deep-cultivation of Planctomycetes and their phenomic and genomic characterization uncovers novel biology.</title>
        <authorList>
            <person name="Wiegand S."/>
            <person name="Jogler M."/>
            <person name="Boedeker C."/>
            <person name="Pinto D."/>
            <person name="Vollmers J."/>
            <person name="Rivas-Marin E."/>
            <person name="Kohn T."/>
            <person name="Peeters S.H."/>
            <person name="Heuer A."/>
            <person name="Rast P."/>
            <person name="Oberbeckmann S."/>
            <person name="Bunk B."/>
            <person name="Jeske O."/>
            <person name="Meyerdierks A."/>
            <person name="Storesund J.E."/>
            <person name="Kallscheuer N."/>
            <person name="Luecker S."/>
            <person name="Lage O.M."/>
            <person name="Pohl T."/>
            <person name="Merkel B.J."/>
            <person name="Hornburger P."/>
            <person name="Mueller R.-W."/>
            <person name="Bruemmer F."/>
            <person name="Labrenz M."/>
            <person name="Spormann A.M."/>
            <person name="Op Den Camp H."/>
            <person name="Overmann J."/>
            <person name="Amann R."/>
            <person name="Jetten M.S.M."/>
            <person name="Mascher T."/>
            <person name="Medema M.H."/>
            <person name="Devos D.P."/>
            <person name="Kaster A.-K."/>
            <person name="Ovreas L."/>
            <person name="Rohde M."/>
            <person name="Galperin M.Y."/>
            <person name="Jogler C."/>
        </authorList>
    </citation>
    <scope>NUCLEOTIDE SEQUENCE [LARGE SCALE GENOMIC DNA]</scope>
    <source>
        <strain evidence="1 2">Poly41</strain>
    </source>
</reference>
<sequence>MIEPQVLNTILDAAVAAPSPDNNQPWLFQIDGDRISVFMDTRRSLPSDESSMFDLTAIGAAVENMVIAAAHHGYIATPVWQSFDGDHPSCDSAVVEIQMTPGATPDPLYPFISERCTCRKPYDSQPLASELCQQLEESVLQFSDVQVDWITSKQDKASFGKLVAKTDSLRFRHRPFHEELFRQLRFSTHEAETTNDGLDIRTLELPFGVATGLRCLRSWSIMQTLHTLRLTPLLTMPSSQAVRASGAIAFLSVPTKSSEAFFRGGRAIERFWLKGAEMGLSMHPLGSPPIFLLQEQPKPNFQTTIDSARHGLAKLLPNLGQRILQLAFRVGNSAPPSERSQRLPSDARQC</sequence>
<accession>A0A5C6DTY2</accession>
<protein>
    <recommendedName>
        <fullName evidence="3">Nitroreductase family protein</fullName>
    </recommendedName>
</protein>
<dbReference type="OrthoDB" id="272552at2"/>
<dbReference type="Proteomes" id="UP000319143">
    <property type="component" value="Unassembled WGS sequence"/>
</dbReference>
<dbReference type="RefSeq" id="WP_146526435.1">
    <property type="nucleotide sequence ID" value="NZ_SJPV01000003.1"/>
</dbReference>
<dbReference type="GO" id="GO:0016491">
    <property type="term" value="F:oxidoreductase activity"/>
    <property type="evidence" value="ECO:0007669"/>
    <property type="project" value="InterPro"/>
</dbReference>
<gene>
    <name evidence="1" type="ORF">Poly41_26010</name>
</gene>
<name>A0A5C6DTY2_9BACT</name>